<proteinExistence type="inferred from homology"/>
<dbReference type="PROSITE" id="PS51352">
    <property type="entry name" value="THIOREDOXIN_2"/>
    <property type="match status" value="1"/>
</dbReference>
<comment type="subcellular location">
    <subcellularLocation>
        <location evidence="1">Cell envelope</location>
    </subcellularLocation>
</comment>
<evidence type="ECO:0000256" key="4">
    <source>
        <dbReference type="ARBA" id="ARBA00023157"/>
    </source>
</evidence>
<name>A0ABU6JFI9_9BURK</name>
<dbReference type="Proteomes" id="UP001352263">
    <property type="component" value="Unassembled WGS sequence"/>
</dbReference>
<dbReference type="InterPro" id="IPR004799">
    <property type="entry name" value="Periplasmic_diS_OxRdtase_DsbE"/>
</dbReference>
<dbReference type="NCBIfam" id="TIGR00385">
    <property type="entry name" value="dsbE"/>
    <property type="match status" value="1"/>
</dbReference>
<dbReference type="InterPro" id="IPR013766">
    <property type="entry name" value="Thioredoxin_domain"/>
</dbReference>
<evidence type="ECO:0000256" key="5">
    <source>
        <dbReference type="ARBA" id="ARBA00023284"/>
    </source>
</evidence>
<evidence type="ECO:0000313" key="8">
    <source>
        <dbReference type="Proteomes" id="UP001352263"/>
    </source>
</evidence>
<dbReference type="InterPro" id="IPR013740">
    <property type="entry name" value="Redoxin"/>
</dbReference>
<accession>A0ABU6JFI9</accession>
<keyword evidence="8" id="KW-1185">Reference proteome</keyword>
<keyword evidence="5" id="KW-0676">Redox-active center</keyword>
<dbReference type="EMBL" id="JAWIIV010000027">
    <property type="protein sequence ID" value="MEC4722226.1"/>
    <property type="molecule type" value="Genomic_DNA"/>
</dbReference>
<dbReference type="PROSITE" id="PS00194">
    <property type="entry name" value="THIOREDOXIN_1"/>
    <property type="match status" value="1"/>
</dbReference>
<dbReference type="InterPro" id="IPR017937">
    <property type="entry name" value="Thioredoxin_CS"/>
</dbReference>
<comment type="similarity">
    <text evidence="2">Belongs to the thioredoxin family. DsbE subfamily.</text>
</comment>
<dbReference type="Pfam" id="PF08534">
    <property type="entry name" value="Redoxin"/>
    <property type="match status" value="1"/>
</dbReference>
<dbReference type="CDD" id="cd03010">
    <property type="entry name" value="TlpA_like_DsbE"/>
    <property type="match status" value="1"/>
</dbReference>
<dbReference type="InterPro" id="IPR050553">
    <property type="entry name" value="Thioredoxin_ResA/DsbE_sf"/>
</dbReference>
<organism evidence="7 8">
    <name type="scientific">Noviherbaspirillum album</name>
    <dbReference type="NCBI Taxonomy" id="3080276"/>
    <lineage>
        <taxon>Bacteria</taxon>
        <taxon>Pseudomonadati</taxon>
        <taxon>Pseudomonadota</taxon>
        <taxon>Betaproteobacteria</taxon>
        <taxon>Burkholderiales</taxon>
        <taxon>Oxalobacteraceae</taxon>
        <taxon>Noviherbaspirillum</taxon>
    </lineage>
</organism>
<sequence>MNRFMWPLAGFIVLVTFFAVGLTLKPGEVPSPLVNKPAPEFELTRLATPDQTFTPSAMRGKVWLLNVWGSWCAACLQEHPVLLDLARGEEIDIVGLNYKDARDDALEWLKRHGNPYVLSVADTQGRVGIDYGVYGVPETFVIDAAGVIRFKYIGPITAETVRSHLLPLIKELRQ</sequence>
<dbReference type="PANTHER" id="PTHR42852">
    <property type="entry name" value="THIOL:DISULFIDE INTERCHANGE PROTEIN DSBE"/>
    <property type="match status" value="1"/>
</dbReference>
<gene>
    <name evidence="7" type="ORF">RY831_23975</name>
</gene>
<evidence type="ECO:0000256" key="3">
    <source>
        <dbReference type="ARBA" id="ARBA00022748"/>
    </source>
</evidence>
<keyword evidence="3" id="KW-0201">Cytochrome c-type biogenesis</keyword>
<keyword evidence="4" id="KW-1015">Disulfide bond</keyword>
<dbReference type="SUPFAM" id="SSF52833">
    <property type="entry name" value="Thioredoxin-like"/>
    <property type="match status" value="1"/>
</dbReference>
<evidence type="ECO:0000256" key="2">
    <source>
        <dbReference type="ARBA" id="ARBA00007758"/>
    </source>
</evidence>
<dbReference type="InterPro" id="IPR036249">
    <property type="entry name" value="Thioredoxin-like_sf"/>
</dbReference>
<feature type="domain" description="Thioredoxin" evidence="6">
    <location>
        <begin position="32"/>
        <end position="174"/>
    </location>
</feature>
<comment type="caution">
    <text evidence="7">The sequence shown here is derived from an EMBL/GenBank/DDBJ whole genome shotgun (WGS) entry which is preliminary data.</text>
</comment>
<protein>
    <submittedName>
        <fullName evidence="7">DsbE family thiol:disulfide interchange protein</fullName>
    </submittedName>
</protein>
<reference evidence="7 8" key="1">
    <citation type="submission" date="2023-10" db="EMBL/GenBank/DDBJ databases">
        <title>Noviherbaspirillum sp. CPCC 100848 genome assembly.</title>
        <authorList>
            <person name="Li X.Y."/>
            <person name="Fang X.M."/>
        </authorList>
    </citation>
    <scope>NUCLEOTIDE SEQUENCE [LARGE SCALE GENOMIC DNA]</scope>
    <source>
        <strain evidence="7 8">CPCC 100848</strain>
    </source>
</reference>
<evidence type="ECO:0000259" key="6">
    <source>
        <dbReference type="PROSITE" id="PS51352"/>
    </source>
</evidence>
<evidence type="ECO:0000256" key="1">
    <source>
        <dbReference type="ARBA" id="ARBA00004196"/>
    </source>
</evidence>
<dbReference type="Gene3D" id="3.40.30.10">
    <property type="entry name" value="Glutaredoxin"/>
    <property type="match status" value="1"/>
</dbReference>
<dbReference type="PANTHER" id="PTHR42852:SF6">
    <property type="entry name" value="THIOL:DISULFIDE INTERCHANGE PROTEIN DSBE"/>
    <property type="match status" value="1"/>
</dbReference>
<evidence type="ECO:0000313" key="7">
    <source>
        <dbReference type="EMBL" id="MEC4722226.1"/>
    </source>
</evidence>